<dbReference type="SUPFAM" id="SSF52540">
    <property type="entry name" value="P-loop containing nucleoside triphosphate hydrolases"/>
    <property type="match status" value="1"/>
</dbReference>
<dbReference type="RefSeq" id="WP_200236862.1">
    <property type="nucleotide sequence ID" value="NZ_JAENGP010000011.1"/>
</dbReference>
<dbReference type="Gene3D" id="3.40.50.300">
    <property type="entry name" value="P-loop containing nucleotide triphosphate hydrolases"/>
    <property type="match status" value="1"/>
</dbReference>
<gene>
    <name evidence="1" type="ORF">JHL22_10265</name>
</gene>
<name>A0ABS1EEJ1_9BURK</name>
<accession>A0ABS1EEJ1</accession>
<protein>
    <submittedName>
        <fullName evidence="1">Conjugal transfer protein TraL</fullName>
    </submittedName>
</protein>
<evidence type="ECO:0000313" key="2">
    <source>
        <dbReference type="Proteomes" id="UP000635316"/>
    </source>
</evidence>
<keyword evidence="2" id="KW-1185">Reference proteome</keyword>
<dbReference type="Proteomes" id="UP000635316">
    <property type="component" value="Unassembled WGS sequence"/>
</dbReference>
<organism evidence="1 2">
    <name type="scientific">Advenella mandrilli</name>
    <dbReference type="NCBI Taxonomy" id="2800330"/>
    <lineage>
        <taxon>Bacteria</taxon>
        <taxon>Pseudomonadati</taxon>
        <taxon>Pseudomonadota</taxon>
        <taxon>Betaproteobacteria</taxon>
        <taxon>Burkholderiales</taxon>
        <taxon>Alcaligenaceae</taxon>
    </lineage>
</organism>
<dbReference type="EMBL" id="JAENGP010000011">
    <property type="protein sequence ID" value="MBK1781603.1"/>
    <property type="molecule type" value="Genomic_DNA"/>
</dbReference>
<proteinExistence type="predicted"/>
<dbReference type="InterPro" id="IPR027417">
    <property type="entry name" value="P-loop_NTPase"/>
</dbReference>
<comment type="caution">
    <text evidence="1">The sequence shown here is derived from an EMBL/GenBank/DDBJ whole genome shotgun (WGS) entry which is preliminary data.</text>
</comment>
<reference evidence="1 2" key="1">
    <citation type="submission" date="2020-12" db="EMBL/GenBank/DDBJ databases">
        <authorList>
            <person name="Lu T."/>
            <person name="Wang Q."/>
            <person name="Han X."/>
        </authorList>
    </citation>
    <scope>NUCLEOTIDE SEQUENCE [LARGE SCALE GENOMIC DNA]</scope>
    <source>
        <strain evidence="1 2">WQ 585</strain>
    </source>
</reference>
<sequence>MKAVHFVLQGKGGVGKSYIASLLAQFINQIEFQAHCYDTDPVNTTFSKYKKLGVEVVNILTEHQSIDASKFDSLIEKIIEKDGVSVIDNGAATFIPLMQYLRENDVVGLLEESGVDVNIHVPITSGQASKDTLTGLITVLQQLNTHVIVWQNNYWGNVELDGKEFLDWKVYQDNVEQIVGVIQLENLNPDTFGKDIKQMTSEHLTFDEVMQSSNYTLMPKQRLKRVQRDVFNQLAQQTIFVRQESLGGLG</sequence>
<evidence type="ECO:0000313" key="1">
    <source>
        <dbReference type="EMBL" id="MBK1781603.1"/>
    </source>
</evidence>